<keyword evidence="1" id="KW-1133">Transmembrane helix</keyword>
<sequence>MLIYSSFSSVQRKGKVYTFFCFLFFFQWFHIYILSSTCRPFSIGHVMQSFVANIFDGSMSSVI</sequence>
<proteinExistence type="predicted"/>
<feature type="transmembrane region" description="Helical" evidence="1">
    <location>
        <begin position="16"/>
        <end position="34"/>
    </location>
</feature>
<protein>
    <submittedName>
        <fullName evidence="2">Uncharacterized protein</fullName>
    </submittedName>
</protein>
<dbReference type="EMBL" id="GBXM01011640">
    <property type="protein sequence ID" value="JAH96937.1"/>
    <property type="molecule type" value="Transcribed_RNA"/>
</dbReference>
<reference evidence="2" key="1">
    <citation type="submission" date="2014-11" db="EMBL/GenBank/DDBJ databases">
        <authorList>
            <person name="Amaro Gonzalez C."/>
        </authorList>
    </citation>
    <scope>NUCLEOTIDE SEQUENCE</scope>
</reference>
<keyword evidence="1" id="KW-0812">Transmembrane</keyword>
<dbReference type="AlphaFoldDB" id="A0A0E9X2I9"/>
<evidence type="ECO:0000256" key="1">
    <source>
        <dbReference type="SAM" id="Phobius"/>
    </source>
</evidence>
<organism evidence="2">
    <name type="scientific">Anguilla anguilla</name>
    <name type="common">European freshwater eel</name>
    <name type="synonym">Muraena anguilla</name>
    <dbReference type="NCBI Taxonomy" id="7936"/>
    <lineage>
        <taxon>Eukaryota</taxon>
        <taxon>Metazoa</taxon>
        <taxon>Chordata</taxon>
        <taxon>Craniata</taxon>
        <taxon>Vertebrata</taxon>
        <taxon>Euteleostomi</taxon>
        <taxon>Actinopterygii</taxon>
        <taxon>Neopterygii</taxon>
        <taxon>Teleostei</taxon>
        <taxon>Anguilliformes</taxon>
        <taxon>Anguillidae</taxon>
        <taxon>Anguilla</taxon>
    </lineage>
</organism>
<name>A0A0E9X2I9_ANGAN</name>
<keyword evidence="1" id="KW-0472">Membrane</keyword>
<evidence type="ECO:0000313" key="2">
    <source>
        <dbReference type="EMBL" id="JAH96937.1"/>
    </source>
</evidence>
<accession>A0A0E9X2I9</accession>
<reference evidence="2" key="2">
    <citation type="journal article" date="2015" name="Fish Shellfish Immunol.">
        <title>Early steps in the European eel (Anguilla anguilla)-Vibrio vulnificus interaction in the gills: Role of the RtxA13 toxin.</title>
        <authorList>
            <person name="Callol A."/>
            <person name="Pajuelo D."/>
            <person name="Ebbesson L."/>
            <person name="Teles M."/>
            <person name="MacKenzie S."/>
            <person name="Amaro C."/>
        </authorList>
    </citation>
    <scope>NUCLEOTIDE SEQUENCE</scope>
</reference>